<comment type="function">
    <text evidence="4">S-adenosyl-L-methionine-dependent methyltransferase.</text>
</comment>
<dbReference type="SUPFAM" id="SSF53335">
    <property type="entry name" value="S-adenosyl-L-methionine-dependent methyltransferases"/>
    <property type="match status" value="1"/>
</dbReference>
<dbReference type="GO" id="GO:0008757">
    <property type="term" value="F:S-adenosylmethionine-dependent methyltransferase activity"/>
    <property type="evidence" value="ECO:0007669"/>
    <property type="project" value="UniProtKB-ARBA"/>
</dbReference>
<dbReference type="InterPro" id="IPR029063">
    <property type="entry name" value="SAM-dependent_MTases_sf"/>
</dbReference>
<dbReference type="AlphaFoldDB" id="A8QC13"/>
<proteinExistence type="inferred from homology"/>
<dbReference type="KEGG" id="mgl:MGL_3962"/>
<reference evidence="5 6" key="1">
    <citation type="journal article" date="2007" name="Proc. Natl. Acad. Sci. U.S.A.">
        <title>Dandruff-associated Malassezia genomes reveal convergent and divergent virulence traits shared with plant and human fungal pathogens.</title>
        <authorList>
            <person name="Xu J."/>
            <person name="Saunders C.W."/>
            <person name="Hu P."/>
            <person name="Grant R.A."/>
            <person name="Boekhout T."/>
            <person name="Kuramae E.E."/>
            <person name="Kronstad J.W."/>
            <person name="Deangelis Y.M."/>
            <person name="Reeder N.L."/>
            <person name="Johnstone K.R."/>
            <person name="Leland M."/>
            <person name="Fieno A.M."/>
            <person name="Begley W.M."/>
            <person name="Sun Y."/>
            <person name="Lacey M.P."/>
            <person name="Chaudhary T."/>
            <person name="Keough T."/>
            <person name="Chu L."/>
            <person name="Sears R."/>
            <person name="Yuan B."/>
            <person name="Dawson T.L.Jr."/>
        </authorList>
    </citation>
    <scope>NUCLEOTIDE SEQUENCE [LARGE SCALE GENOMIC DNA]</scope>
    <source>
        <strain evidence="6">ATCC MYA-4612 / CBS 7966</strain>
    </source>
</reference>
<dbReference type="CDD" id="cd02440">
    <property type="entry name" value="AdoMet_MTases"/>
    <property type="match status" value="1"/>
</dbReference>
<dbReference type="OMA" id="DAQRNWD"/>
<comment type="caution">
    <text evidence="5">The sequence shown here is derived from an EMBL/GenBank/DDBJ whole genome shotgun (WGS) entry which is preliminary data.</text>
</comment>
<evidence type="ECO:0000256" key="4">
    <source>
        <dbReference type="PIRNR" id="PIRNR037755"/>
    </source>
</evidence>
<dbReference type="VEuPathDB" id="FungiDB:MGL_3962"/>
<dbReference type="EMBL" id="AAYY01000016">
    <property type="protein sequence ID" value="EDP41754.1"/>
    <property type="molecule type" value="Genomic_DNA"/>
</dbReference>
<dbReference type="GO" id="GO:0008173">
    <property type="term" value="F:RNA methyltransferase activity"/>
    <property type="evidence" value="ECO:0007669"/>
    <property type="project" value="UniProtKB-ARBA"/>
</dbReference>
<accession>A8QC13</accession>
<keyword evidence="3 4" id="KW-0808">Transferase</keyword>
<keyword evidence="2 4" id="KW-0489">Methyltransferase</keyword>
<keyword evidence="6" id="KW-1185">Reference proteome</keyword>
<organism evidence="5 6">
    <name type="scientific">Malassezia globosa (strain ATCC MYA-4612 / CBS 7966)</name>
    <name type="common">Dandruff-associated fungus</name>
    <dbReference type="NCBI Taxonomy" id="425265"/>
    <lineage>
        <taxon>Eukaryota</taxon>
        <taxon>Fungi</taxon>
        <taxon>Dikarya</taxon>
        <taxon>Basidiomycota</taxon>
        <taxon>Ustilaginomycotina</taxon>
        <taxon>Malasseziomycetes</taxon>
        <taxon>Malasseziales</taxon>
        <taxon>Malasseziaceae</taxon>
        <taxon>Malassezia</taxon>
    </lineage>
</organism>
<dbReference type="GeneID" id="5853274"/>
<dbReference type="InParanoid" id="A8QC13"/>
<name>A8QC13_MALGO</name>
<evidence type="ECO:0000313" key="5">
    <source>
        <dbReference type="EMBL" id="EDP41754.1"/>
    </source>
</evidence>
<gene>
    <name evidence="5" type="ORF">MGL_3962</name>
</gene>
<comment type="similarity">
    <text evidence="1 4">Belongs to the methyltransferase superfamily. METL family.</text>
</comment>
<sequence>MVEKTRRDAGRAWDKFYKAHEDRFFKNRNWTDREFDELREDTPNLVHGEEPVLLEVGCGVGNTVYPLLEKNAKLRVHCFDFSPRAIDIVQKNPCYDQHRVNAFIHDLLDGQSTQVLLHQLKQRPNWPPVSTLSIIFVLSAIPPQDQVRMLRSLITAIPLGATVVFRDYAHGDLAHLRFHTRKDAQWSEPSLLSDAHHWYRRGDHTMAYFFSRDEVERLFAEAGGVTGVVEEVVHTKVNRKTSTIMERRFIQAQFVRIDT</sequence>
<dbReference type="OrthoDB" id="417697at2759"/>
<dbReference type="EC" id="2.1.1.-" evidence="4"/>
<dbReference type="Pfam" id="PF13489">
    <property type="entry name" value="Methyltransf_23"/>
    <property type="match status" value="1"/>
</dbReference>
<dbReference type="PANTHER" id="PTHR22809:SF5">
    <property type="entry name" value="TRNA N(3)-METHYLCYTIDINE METHYLTRANSFERASE METTL6"/>
    <property type="match status" value="1"/>
</dbReference>
<dbReference type="InterPro" id="IPR026113">
    <property type="entry name" value="METTL2/6/8-like"/>
</dbReference>
<dbReference type="PIRSF" id="PIRSF037755">
    <property type="entry name" value="Mettl2_prd"/>
    <property type="match status" value="1"/>
</dbReference>
<dbReference type="FunCoup" id="A8QC13">
    <property type="interactions" value="162"/>
</dbReference>
<dbReference type="RefSeq" id="XP_001728968.1">
    <property type="nucleotide sequence ID" value="XM_001728916.1"/>
</dbReference>
<protein>
    <recommendedName>
        <fullName evidence="4">tRNA N(3)-methylcytidine methyltransferase</fullName>
        <ecNumber evidence="4">2.1.1.-</ecNumber>
    </recommendedName>
</protein>
<dbReference type="Gene3D" id="3.40.50.150">
    <property type="entry name" value="Vaccinia Virus protein VP39"/>
    <property type="match status" value="1"/>
</dbReference>
<evidence type="ECO:0000256" key="2">
    <source>
        <dbReference type="ARBA" id="ARBA00022603"/>
    </source>
</evidence>
<evidence type="ECO:0000313" key="6">
    <source>
        <dbReference type="Proteomes" id="UP000008837"/>
    </source>
</evidence>
<dbReference type="Proteomes" id="UP000008837">
    <property type="component" value="Unassembled WGS sequence"/>
</dbReference>
<dbReference type="GO" id="GO:0032259">
    <property type="term" value="P:methylation"/>
    <property type="evidence" value="ECO:0007669"/>
    <property type="project" value="UniProtKB-KW"/>
</dbReference>
<dbReference type="PANTHER" id="PTHR22809">
    <property type="entry name" value="METHYLTRANSFERASE-RELATED"/>
    <property type="match status" value="1"/>
</dbReference>
<evidence type="ECO:0000256" key="1">
    <source>
        <dbReference type="ARBA" id="ARBA00009725"/>
    </source>
</evidence>
<evidence type="ECO:0000256" key="3">
    <source>
        <dbReference type="ARBA" id="ARBA00022679"/>
    </source>
</evidence>